<evidence type="ECO:0000313" key="10">
    <source>
        <dbReference type="Proteomes" id="UP000663929"/>
    </source>
</evidence>
<name>A0A8A4TGH3_SULCO</name>
<dbReference type="InterPro" id="IPR025944">
    <property type="entry name" value="Sigma_54_int_dom_CS"/>
</dbReference>
<dbReference type="Pfam" id="PF00158">
    <property type="entry name" value="Sigma54_activat"/>
    <property type="match status" value="1"/>
</dbReference>
<dbReference type="SUPFAM" id="SSF52540">
    <property type="entry name" value="P-loop containing nucleoside triphosphate hydrolases"/>
    <property type="match status" value="1"/>
</dbReference>
<dbReference type="CDD" id="cd00009">
    <property type="entry name" value="AAA"/>
    <property type="match status" value="1"/>
</dbReference>
<dbReference type="InterPro" id="IPR009057">
    <property type="entry name" value="Homeodomain-like_sf"/>
</dbReference>
<dbReference type="GO" id="GO:0000160">
    <property type="term" value="P:phosphorelay signal transduction system"/>
    <property type="evidence" value="ECO:0007669"/>
    <property type="project" value="InterPro"/>
</dbReference>
<dbReference type="GO" id="GO:0005524">
    <property type="term" value="F:ATP binding"/>
    <property type="evidence" value="ECO:0007669"/>
    <property type="project" value="UniProtKB-KW"/>
</dbReference>
<keyword evidence="10" id="KW-1185">Reference proteome</keyword>
<dbReference type="InterPro" id="IPR011006">
    <property type="entry name" value="CheY-like_superfamily"/>
</dbReference>
<dbReference type="RefSeq" id="WP_237378810.1">
    <property type="nucleotide sequence ID" value="NZ_CP071793.1"/>
</dbReference>
<dbReference type="SUPFAM" id="SSF46689">
    <property type="entry name" value="Homeodomain-like"/>
    <property type="match status" value="1"/>
</dbReference>
<dbReference type="Pfam" id="PF02954">
    <property type="entry name" value="HTH_8"/>
    <property type="match status" value="1"/>
</dbReference>
<dbReference type="PROSITE" id="PS50110">
    <property type="entry name" value="RESPONSE_REGULATORY"/>
    <property type="match status" value="1"/>
</dbReference>
<keyword evidence="2" id="KW-0067">ATP-binding</keyword>
<dbReference type="Proteomes" id="UP000663929">
    <property type="component" value="Chromosome"/>
</dbReference>
<dbReference type="SMART" id="SM00382">
    <property type="entry name" value="AAA"/>
    <property type="match status" value="1"/>
</dbReference>
<feature type="modified residue" description="4-aspartylphosphate" evidence="6">
    <location>
        <position position="54"/>
    </location>
</feature>
<keyword evidence="1" id="KW-0547">Nucleotide-binding</keyword>
<dbReference type="PROSITE" id="PS00676">
    <property type="entry name" value="SIGMA54_INTERACT_2"/>
    <property type="match status" value="1"/>
</dbReference>
<proteinExistence type="predicted"/>
<dbReference type="InterPro" id="IPR025943">
    <property type="entry name" value="Sigma_54_int_dom_ATP-bd_2"/>
</dbReference>
<keyword evidence="5" id="KW-0804">Transcription</keyword>
<dbReference type="PANTHER" id="PTHR32071:SF121">
    <property type="entry name" value="SIGMA L-DEPENDENT TRANSCRIPTIONAL REGULATOR YQIR-RELATED"/>
    <property type="match status" value="1"/>
</dbReference>
<evidence type="ECO:0000256" key="5">
    <source>
        <dbReference type="ARBA" id="ARBA00023163"/>
    </source>
</evidence>
<dbReference type="InterPro" id="IPR002078">
    <property type="entry name" value="Sigma_54_int"/>
</dbReference>
<dbReference type="Gene3D" id="3.40.50.2300">
    <property type="match status" value="1"/>
</dbReference>
<keyword evidence="4" id="KW-0238">DNA-binding</keyword>
<feature type="domain" description="Response regulatory" evidence="8">
    <location>
        <begin position="3"/>
        <end position="119"/>
    </location>
</feature>
<dbReference type="AlphaFoldDB" id="A0A8A4TGH3"/>
<dbReference type="GO" id="GO:0006355">
    <property type="term" value="P:regulation of DNA-templated transcription"/>
    <property type="evidence" value="ECO:0007669"/>
    <property type="project" value="InterPro"/>
</dbReference>
<gene>
    <name evidence="9" type="ORF">J3U87_26585</name>
</gene>
<dbReference type="GO" id="GO:0043565">
    <property type="term" value="F:sequence-specific DNA binding"/>
    <property type="evidence" value="ECO:0007669"/>
    <property type="project" value="InterPro"/>
</dbReference>
<dbReference type="PROSITE" id="PS50045">
    <property type="entry name" value="SIGMA54_INTERACT_4"/>
    <property type="match status" value="1"/>
</dbReference>
<dbReference type="InterPro" id="IPR001789">
    <property type="entry name" value="Sig_transdc_resp-reg_receiver"/>
</dbReference>
<keyword evidence="3" id="KW-0805">Transcription regulation</keyword>
<dbReference type="Gene3D" id="1.10.8.60">
    <property type="match status" value="1"/>
</dbReference>
<dbReference type="Pfam" id="PF25601">
    <property type="entry name" value="AAA_lid_14"/>
    <property type="match status" value="1"/>
</dbReference>
<dbReference type="Gene3D" id="1.10.10.60">
    <property type="entry name" value="Homeodomain-like"/>
    <property type="match status" value="1"/>
</dbReference>
<dbReference type="KEGG" id="scor:J3U87_26585"/>
<evidence type="ECO:0000259" key="7">
    <source>
        <dbReference type="PROSITE" id="PS50045"/>
    </source>
</evidence>
<evidence type="ECO:0000313" key="9">
    <source>
        <dbReference type="EMBL" id="QTD49169.1"/>
    </source>
</evidence>
<dbReference type="EMBL" id="CP071793">
    <property type="protein sequence ID" value="QTD49169.1"/>
    <property type="molecule type" value="Genomic_DNA"/>
</dbReference>
<dbReference type="InterPro" id="IPR025662">
    <property type="entry name" value="Sigma_54_int_dom_ATP-bd_1"/>
</dbReference>
<evidence type="ECO:0000256" key="1">
    <source>
        <dbReference type="ARBA" id="ARBA00022741"/>
    </source>
</evidence>
<dbReference type="PANTHER" id="PTHR32071">
    <property type="entry name" value="TRANSCRIPTIONAL REGULATORY PROTEIN"/>
    <property type="match status" value="1"/>
</dbReference>
<dbReference type="InterPro" id="IPR002197">
    <property type="entry name" value="HTH_Fis"/>
</dbReference>
<organism evidence="9 10">
    <name type="scientific">Sulfidibacter corallicola</name>
    <dbReference type="NCBI Taxonomy" id="2818388"/>
    <lineage>
        <taxon>Bacteria</taxon>
        <taxon>Pseudomonadati</taxon>
        <taxon>Acidobacteriota</taxon>
        <taxon>Holophagae</taxon>
        <taxon>Acanthopleuribacterales</taxon>
        <taxon>Acanthopleuribacteraceae</taxon>
        <taxon>Sulfidibacter</taxon>
    </lineage>
</organism>
<evidence type="ECO:0000256" key="4">
    <source>
        <dbReference type="ARBA" id="ARBA00023125"/>
    </source>
</evidence>
<sequence length="457" mass="51600">MPQILVVEDHDKIRANLLFHLQKSGRYEATGVASAEEAESRLAQGRVPDLMLLDIRLGGKSGVDFIRELDAKQRLPPTIVVSGEASISETVEALRLGVYDFIEKPVSRERLLRSVRNCLDHHALKSKLVELEARLSEGSLLLGDSLPMKRLKDQCAKVGPTEGRVLIRGESGTGKELVANWVHRASKRADGPFVKINCAAIPMNLIEDELFGHVRGAFTDARTDKAGLFELAHGGTLFLDEIGDMELGLQARLLRVLEDGQVRRLGDTRDRRVDVRIVAATHRSLEELIGEGTFREDLYFRLNTLPLEIPPLRQRGDDIAMLFTWFTAHYCRRNGIRQKGVAPAVTDILKRYHWPGNVRELKNLAERLVILGGDPIDTDDLPSDIIRGESNLETGFLALNINNRIMPLRQFRAQCEKEYIERILRRTDYNYTEAAKLLEIQRTYLYQKAQTLGVRKG</sequence>
<dbReference type="InterPro" id="IPR027417">
    <property type="entry name" value="P-loop_NTPase"/>
</dbReference>
<protein>
    <submittedName>
        <fullName evidence="9">Sigma-54-dependent Fis family transcriptional regulator</fullName>
    </submittedName>
</protein>
<evidence type="ECO:0000259" key="8">
    <source>
        <dbReference type="PROSITE" id="PS50110"/>
    </source>
</evidence>
<dbReference type="InterPro" id="IPR003593">
    <property type="entry name" value="AAA+_ATPase"/>
</dbReference>
<dbReference type="FunFam" id="3.40.50.300:FF:000006">
    <property type="entry name" value="DNA-binding transcriptional regulator NtrC"/>
    <property type="match status" value="1"/>
</dbReference>
<dbReference type="PROSITE" id="PS00675">
    <property type="entry name" value="SIGMA54_INTERACT_1"/>
    <property type="match status" value="1"/>
</dbReference>
<evidence type="ECO:0000256" key="6">
    <source>
        <dbReference type="PROSITE-ProRule" id="PRU00169"/>
    </source>
</evidence>
<dbReference type="Gene3D" id="3.40.50.300">
    <property type="entry name" value="P-loop containing nucleotide triphosphate hydrolases"/>
    <property type="match status" value="1"/>
</dbReference>
<dbReference type="SMART" id="SM00448">
    <property type="entry name" value="REC"/>
    <property type="match status" value="1"/>
</dbReference>
<evidence type="ECO:0000256" key="2">
    <source>
        <dbReference type="ARBA" id="ARBA00022840"/>
    </source>
</evidence>
<dbReference type="SUPFAM" id="SSF52172">
    <property type="entry name" value="CheY-like"/>
    <property type="match status" value="1"/>
</dbReference>
<dbReference type="InterPro" id="IPR058031">
    <property type="entry name" value="AAA_lid_NorR"/>
</dbReference>
<reference evidence="9" key="1">
    <citation type="submission" date="2021-03" db="EMBL/GenBank/DDBJ databases">
        <title>Acanthopleuribacteraceae sp. M133.</title>
        <authorList>
            <person name="Wang G."/>
        </authorList>
    </citation>
    <scope>NUCLEOTIDE SEQUENCE</scope>
    <source>
        <strain evidence="9">M133</strain>
    </source>
</reference>
<dbReference type="Pfam" id="PF00072">
    <property type="entry name" value="Response_reg"/>
    <property type="match status" value="1"/>
</dbReference>
<accession>A0A8A4TGH3</accession>
<keyword evidence="6" id="KW-0597">Phosphoprotein</keyword>
<feature type="domain" description="Sigma-54 factor interaction" evidence="7">
    <location>
        <begin position="141"/>
        <end position="370"/>
    </location>
</feature>
<evidence type="ECO:0000256" key="3">
    <source>
        <dbReference type="ARBA" id="ARBA00023015"/>
    </source>
</evidence>
<dbReference type="PROSITE" id="PS00688">
    <property type="entry name" value="SIGMA54_INTERACT_3"/>
    <property type="match status" value="1"/>
</dbReference>